<dbReference type="RefSeq" id="WP_068190708.1">
    <property type="nucleotide sequence ID" value="NZ_CP013909.1"/>
</dbReference>
<evidence type="ECO:0000313" key="1">
    <source>
        <dbReference type="EMBL" id="ALW84524.1"/>
    </source>
</evidence>
<dbReference type="Proteomes" id="UP000059542">
    <property type="component" value="Chromosome"/>
</dbReference>
<accession>A0A0U4A8I6</accession>
<protein>
    <recommendedName>
        <fullName evidence="3">Antitoxin VbhA domain-containing protein</fullName>
    </recommendedName>
</protein>
<dbReference type="KEGG" id="hyg:AUC43_05140"/>
<name>A0A0U4A8I6_9BACT</name>
<sequence>MPYSSFLTPPAGLSPEQHQQWTRRQYVAECAIDFLAAKDQSLNDSVLAHLQDYVSGEASLGQAIGRLVDYFARESGAGHQPLAS</sequence>
<organism evidence="1 2">
    <name type="scientific">Hymenobacter sedentarius</name>
    <dbReference type="NCBI Taxonomy" id="1411621"/>
    <lineage>
        <taxon>Bacteria</taxon>
        <taxon>Pseudomonadati</taxon>
        <taxon>Bacteroidota</taxon>
        <taxon>Cytophagia</taxon>
        <taxon>Cytophagales</taxon>
        <taxon>Hymenobacteraceae</taxon>
        <taxon>Hymenobacter</taxon>
    </lineage>
</organism>
<evidence type="ECO:0000313" key="2">
    <source>
        <dbReference type="Proteomes" id="UP000059542"/>
    </source>
</evidence>
<dbReference type="AlphaFoldDB" id="A0A0U4A8I6"/>
<dbReference type="EMBL" id="CP013909">
    <property type="protein sequence ID" value="ALW84524.1"/>
    <property type="molecule type" value="Genomic_DNA"/>
</dbReference>
<keyword evidence="2" id="KW-1185">Reference proteome</keyword>
<gene>
    <name evidence="1" type="ORF">AUC43_05140</name>
</gene>
<dbReference type="OrthoDB" id="887109at2"/>
<evidence type="ECO:0008006" key="3">
    <source>
        <dbReference type="Google" id="ProtNLM"/>
    </source>
</evidence>
<proteinExistence type="predicted"/>
<reference evidence="1 2" key="1">
    <citation type="submission" date="2015-12" db="EMBL/GenBank/DDBJ databases">
        <authorList>
            <person name="Shamseldin A."/>
            <person name="Moawad H."/>
            <person name="Abd El-Rahim W.M."/>
            <person name="Sadowsky M.J."/>
        </authorList>
    </citation>
    <scope>NUCLEOTIDE SEQUENCE [LARGE SCALE GENOMIC DNA]</scope>
    <source>
        <strain evidence="1 2">DG5B</strain>
    </source>
</reference>